<dbReference type="AlphaFoldDB" id="A0AAE1DGC9"/>
<name>A0AAE1DGC9_9GAST</name>
<evidence type="ECO:0000256" key="1">
    <source>
        <dbReference type="SAM" id="MobiDB-lite"/>
    </source>
</evidence>
<comment type="caution">
    <text evidence="2">The sequence shown here is derived from an EMBL/GenBank/DDBJ whole genome shotgun (WGS) entry which is preliminary data.</text>
</comment>
<gene>
    <name evidence="2" type="ORF">RRG08_060840</name>
</gene>
<evidence type="ECO:0000313" key="2">
    <source>
        <dbReference type="EMBL" id="KAK3768478.1"/>
    </source>
</evidence>
<reference evidence="2" key="1">
    <citation type="journal article" date="2023" name="G3 (Bethesda)">
        <title>A reference genome for the long-term kleptoplast-retaining sea slug Elysia crispata morphotype clarki.</title>
        <authorList>
            <person name="Eastman K.E."/>
            <person name="Pendleton A.L."/>
            <person name="Shaikh M.A."/>
            <person name="Suttiyut T."/>
            <person name="Ogas R."/>
            <person name="Tomko P."/>
            <person name="Gavelis G."/>
            <person name="Widhalm J.R."/>
            <person name="Wisecaver J.H."/>
        </authorList>
    </citation>
    <scope>NUCLEOTIDE SEQUENCE</scope>
    <source>
        <strain evidence="2">ECLA1</strain>
    </source>
</reference>
<feature type="compositionally biased region" description="Polar residues" evidence="1">
    <location>
        <begin position="1"/>
        <end position="13"/>
    </location>
</feature>
<keyword evidence="3" id="KW-1185">Reference proteome</keyword>
<sequence>MAAPDSDTQNGTSIYEELSAAEKNSPSKDEWPSPVQAVESKESNTSNRTSEKVKLPSRYLPLLYVTEGGHLICQRVLDSLV</sequence>
<dbReference type="Proteomes" id="UP001283361">
    <property type="component" value="Unassembled WGS sequence"/>
</dbReference>
<dbReference type="EMBL" id="JAWDGP010004054">
    <property type="protein sequence ID" value="KAK3768478.1"/>
    <property type="molecule type" value="Genomic_DNA"/>
</dbReference>
<protein>
    <submittedName>
        <fullName evidence="2">Uncharacterized protein</fullName>
    </submittedName>
</protein>
<organism evidence="2 3">
    <name type="scientific">Elysia crispata</name>
    <name type="common">lettuce slug</name>
    <dbReference type="NCBI Taxonomy" id="231223"/>
    <lineage>
        <taxon>Eukaryota</taxon>
        <taxon>Metazoa</taxon>
        <taxon>Spiralia</taxon>
        <taxon>Lophotrochozoa</taxon>
        <taxon>Mollusca</taxon>
        <taxon>Gastropoda</taxon>
        <taxon>Heterobranchia</taxon>
        <taxon>Euthyneura</taxon>
        <taxon>Panpulmonata</taxon>
        <taxon>Sacoglossa</taxon>
        <taxon>Placobranchoidea</taxon>
        <taxon>Plakobranchidae</taxon>
        <taxon>Elysia</taxon>
    </lineage>
</organism>
<proteinExistence type="predicted"/>
<feature type="region of interest" description="Disordered" evidence="1">
    <location>
        <begin position="1"/>
        <end position="53"/>
    </location>
</feature>
<evidence type="ECO:0000313" key="3">
    <source>
        <dbReference type="Proteomes" id="UP001283361"/>
    </source>
</evidence>
<accession>A0AAE1DGC9</accession>